<dbReference type="FunFam" id="3.40.50.300:FF:000373">
    <property type="entry name" value="Cytoplasmic dynein heavy chain 2"/>
    <property type="match status" value="1"/>
</dbReference>
<name>A0A811JSR1_9BILA</name>
<dbReference type="InterPro" id="IPR041658">
    <property type="entry name" value="AAA_lid_11"/>
</dbReference>
<dbReference type="Gene3D" id="3.20.180.20">
    <property type="entry name" value="Dynein heavy chain, N-terminal domain 2"/>
    <property type="match status" value="1"/>
</dbReference>
<feature type="domain" description="AAA+ ATPase" evidence="16">
    <location>
        <begin position="1848"/>
        <end position="1983"/>
    </location>
</feature>
<dbReference type="Pfam" id="PF12775">
    <property type="entry name" value="AAA_7"/>
    <property type="match status" value="1"/>
</dbReference>
<dbReference type="InterPro" id="IPR035706">
    <property type="entry name" value="AAA_9"/>
</dbReference>
<dbReference type="FunFam" id="1.20.1270.280:FF:000004">
    <property type="entry name" value="Cytoplasmic dynein heavy chain 2"/>
    <property type="match status" value="1"/>
</dbReference>
<dbReference type="EMBL" id="CAJFDH010000001">
    <property type="protein sequence ID" value="CAD5206375.1"/>
    <property type="molecule type" value="Genomic_DNA"/>
</dbReference>
<dbReference type="Gene3D" id="1.20.58.1120">
    <property type="match status" value="1"/>
</dbReference>
<dbReference type="Gene3D" id="1.10.8.1220">
    <property type="match status" value="1"/>
</dbReference>
<feature type="coiled-coil region" evidence="15">
    <location>
        <begin position="1175"/>
        <end position="1202"/>
    </location>
</feature>
<reference evidence="17" key="1">
    <citation type="submission" date="2020-09" db="EMBL/GenBank/DDBJ databases">
        <authorList>
            <person name="Kikuchi T."/>
        </authorList>
    </citation>
    <scope>NUCLEOTIDE SEQUENCE</scope>
    <source>
        <strain evidence="17">SH1</strain>
    </source>
</reference>
<dbReference type="CDD" id="cd00009">
    <property type="entry name" value="AAA"/>
    <property type="match status" value="2"/>
</dbReference>
<evidence type="ECO:0000256" key="11">
    <source>
        <dbReference type="ARBA" id="ARBA00023054"/>
    </source>
</evidence>
<comment type="subcellular location">
    <subcellularLocation>
        <location evidence="1">Cytoplasm</location>
        <location evidence="1">Cytoskeleton</location>
    </subcellularLocation>
</comment>
<accession>A0A811JSR1</accession>
<dbReference type="Gene3D" id="1.10.472.130">
    <property type="match status" value="1"/>
</dbReference>
<feature type="coiled-coil region" evidence="15">
    <location>
        <begin position="3161"/>
        <end position="3261"/>
    </location>
</feature>
<dbReference type="Gene3D" id="1.20.920.30">
    <property type="match status" value="1"/>
</dbReference>
<keyword evidence="8" id="KW-0547">Nucleotide-binding</keyword>
<keyword evidence="5" id="KW-0963">Cytoplasm</keyword>
<evidence type="ECO:0000256" key="15">
    <source>
        <dbReference type="SAM" id="Coils"/>
    </source>
</evidence>
<dbReference type="SMART" id="SM00382">
    <property type="entry name" value="AAA"/>
    <property type="match status" value="4"/>
</dbReference>
<dbReference type="InterPro" id="IPR026983">
    <property type="entry name" value="DHC"/>
</dbReference>
<dbReference type="Gene3D" id="1.20.920.20">
    <property type="match status" value="1"/>
</dbReference>
<keyword evidence="12" id="KW-0505">Motor protein</keyword>
<comment type="similarity">
    <text evidence="2">Belongs to the dynein heavy chain family.</text>
</comment>
<dbReference type="InterPro" id="IPR035699">
    <property type="entry name" value="AAA_6"/>
</dbReference>
<proteinExistence type="inferred from homology"/>
<dbReference type="InterPro" id="IPR003593">
    <property type="entry name" value="AAA+_ATPase"/>
</dbReference>
<evidence type="ECO:0000256" key="8">
    <source>
        <dbReference type="ARBA" id="ARBA00022741"/>
    </source>
</evidence>
<dbReference type="InterPro" id="IPR054354">
    <property type="entry name" value="DYNC2H1-like_lid"/>
</dbReference>
<dbReference type="InterPro" id="IPR024743">
    <property type="entry name" value="Dynein_HC_stalk"/>
</dbReference>
<keyword evidence="10" id="KW-0243">Dynein</keyword>
<dbReference type="Pfam" id="PF12774">
    <property type="entry name" value="AAA_6"/>
    <property type="match status" value="1"/>
</dbReference>
<dbReference type="Gene3D" id="6.10.140.1060">
    <property type="match status" value="1"/>
</dbReference>
<dbReference type="InterPro" id="IPR042228">
    <property type="entry name" value="Dynein_linker_3"/>
</dbReference>
<dbReference type="PANTHER" id="PTHR46532:SF4">
    <property type="entry name" value="AAA+ ATPASE DOMAIN-CONTAINING PROTEIN"/>
    <property type="match status" value="1"/>
</dbReference>
<evidence type="ECO:0000259" key="16">
    <source>
        <dbReference type="SMART" id="SM00382"/>
    </source>
</evidence>
<dbReference type="InterPro" id="IPR041466">
    <property type="entry name" value="Dynein_AAA5_ext"/>
</dbReference>
<dbReference type="Pfam" id="PF17852">
    <property type="entry name" value="Dynein_AAA_lid"/>
    <property type="match status" value="1"/>
</dbReference>
<dbReference type="Pfam" id="PF18199">
    <property type="entry name" value="Dynein_C"/>
    <property type="match status" value="1"/>
</dbReference>
<gene>
    <name evidence="17" type="ORF">BOKJ2_LOCUS1059</name>
</gene>
<dbReference type="GO" id="GO:0051959">
    <property type="term" value="F:dynein light intermediate chain binding"/>
    <property type="evidence" value="ECO:0007669"/>
    <property type="project" value="InterPro"/>
</dbReference>
<evidence type="ECO:0000313" key="17">
    <source>
        <dbReference type="EMBL" id="CAD5206375.1"/>
    </source>
</evidence>
<dbReference type="Gene3D" id="3.10.490.20">
    <property type="match status" value="1"/>
</dbReference>
<dbReference type="FunFam" id="3.20.180.20:FF:000002">
    <property type="entry name" value="Cytoplasmic dynein heavy chain 1"/>
    <property type="match status" value="1"/>
</dbReference>
<comment type="caution">
    <text evidence="17">The sequence shown here is derived from an EMBL/GenBank/DDBJ whole genome shotgun (WGS) entry which is preliminary data.</text>
</comment>
<dbReference type="FunFam" id="3.40.50.300:FF:000071">
    <property type="entry name" value="Cytoplasmic dynein heavy chain 1"/>
    <property type="match status" value="1"/>
</dbReference>
<dbReference type="Gene3D" id="1.10.287.2620">
    <property type="match status" value="1"/>
</dbReference>
<dbReference type="Pfam" id="PF12777">
    <property type="entry name" value="MT"/>
    <property type="match status" value="1"/>
</dbReference>
<evidence type="ECO:0000256" key="5">
    <source>
        <dbReference type="ARBA" id="ARBA00022490"/>
    </source>
</evidence>
<evidence type="ECO:0000256" key="4">
    <source>
        <dbReference type="ARBA" id="ARBA00022197"/>
    </source>
</evidence>
<dbReference type="FunFam" id="1.10.8.710:FF:000005">
    <property type="entry name" value="Cytoplasmic dynein heavy chain 1"/>
    <property type="match status" value="1"/>
</dbReference>
<dbReference type="EMBL" id="CAJFCW020000001">
    <property type="protein sequence ID" value="CAG9081519.1"/>
    <property type="molecule type" value="Genomic_DNA"/>
</dbReference>
<dbReference type="InterPro" id="IPR043160">
    <property type="entry name" value="Dynein_C_barrel"/>
</dbReference>
<feature type="domain" description="AAA+ ATPase" evidence="16">
    <location>
        <begin position="2913"/>
        <end position="3079"/>
    </location>
</feature>
<feature type="domain" description="AAA+ ATPase" evidence="16">
    <location>
        <begin position="2145"/>
        <end position="2296"/>
    </location>
</feature>
<dbReference type="InterPro" id="IPR042219">
    <property type="entry name" value="AAA_lid_11_sf"/>
</dbReference>
<dbReference type="Gene3D" id="3.40.50.300">
    <property type="entry name" value="P-loop containing nucleotide triphosphate hydrolases"/>
    <property type="match status" value="5"/>
</dbReference>
<dbReference type="FunFam" id="1.10.287.2620:FF:000001">
    <property type="entry name" value="Cytoplasmic dynein heavy chain 1"/>
    <property type="match status" value="1"/>
</dbReference>
<dbReference type="InterPro" id="IPR043157">
    <property type="entry name" value="Dynein_AAA1S"/>
</dbReference>
<keyword evidence="7" id="KW-0677">Repeat</keyword>
<dbReference type="FunFam" id="3.40.50.300:FF:000122">
    <property type="entry name" value="Cytoplasmic dynein 1 heavy chain"/>
    <property type="match status" value="1"/>
</dbReference>
<evidence type="ECO:0000256" key="7">
    <source>
        <dbReference type="ARBA" id="ARBA00022737"/>
    </source>
</evidence>
<dbReference type="FunFam" id="1.20.920.30:FF:000024">
    <property type="entry name" value="Dynein heavy chain, cytosolic, putative"/>
    <property type="match status" value="1"/>
</dbReference>
<evidence type="ECO:0000313" key="18">
    <source>
        <dbReference type="Proteomes" id="UP000614601"/>
    </source>
</evidence>
<dbReference type="Pfam" id="PF12780">
    <property type="entry name" value="AAA_8"/>
    <property type="match status" value="1"/>
</dbReference>
<dbReference type="InterPro" id="IPR042222">
    <property type="entry name" value="Dynein_2_N"/>
</dbReference>
<dbReference type="FunFam" id="3.40.50.300:FF:000517">
    <property type="entry name" value="Cytoplasmic dynein heavy chain 1"/>
    <property type="match status" value="1"/>
</dbReference>
<keyword evidence="11 15" id="KW-0175">Coiled coil</keyword>
<evidence type="ECO:0000256" key="9">
    <source>
        <dbReference type="ARBA" id="ARBA00022840"/>
    </source>
</evidence>
<dbReference type="GO" id="GO:0007018">
    <property type="term" value="P:microtubule-based movement"/>
    <property type="evidence" value="ECO:0007669"/>
    <property type="project" value="InterPro"/>
</dbReference>
<dbReference type="Gene3D" id="1.10.8.710">
    <property type="match status" value="1"/>
</dbReference>
<dbReference type="InterPro" id="IPR027417">
    <property type="entry name" value="P-loop_NTPase"/>
</dbReference>
<protein>
    <recommendedName>
        <fullName evidence="4">Dynein heavy chain, cytoplasmic</fullName>
    </recommendedName>
    <alternativeName>
        <fullName evidence="14">Dynein heavy chain, cytosolic</fullName>
    </alternativeName>
</protein>
<evidence type="ECO:0000256" key="12">
    <source>
        <dbReference type="ARBA" id="ARBA00023175"/>
    </source>
</evidence>
<evidence type="ECO:0000256" key="10">
    <source>
        <dbReference type="ARBA" id="ARBA00023017"/>
    </source>
</evidence>
<dbReference type="GO" id="GO:0005858">
    <property type="term" value="C:axonemal dynein complex"/>
    <property type="evidence" value="ECO:0007669"/>
    <property type="project" value="TreeGrafter"/>
</dbReference>
<dbReference type="InterPro" id="IPR004273">
    <property type="entry name" value="Dynein_heavy_D6_P-loop"/>
</dbReference>
<keyword evidence="6" id="KW-0493">Microtubule</keyword>
<dbReference type="GO" id="GO:0050793">
    <property type="term" value="P:regulation of developmental process"/>
    <property type="evidence" value="ECO:0007669"/>
    <property type="project" value="UniProtKB-ARBA"/>
</dbReference>
<dbReference type="Pfam" id="PF03028">
    <property type="entry name" value="Dynein_heavy"/>
    <property type="match status" value="1"/>
</dbReference>
<dbReference type="Gene3D" id="1.20.1270.280">
    <property type="match status" value="1"/>
</dbReference>
<evidence type="ECO:0000256" key="1">
    <source>
        <dbReference type="ARBA" id="ARBA00004245"/>
    </source>
</evidence>
<dbReference type="FunFam" id="1.20.920.20:FF:000002">
    <property type="entry name" value="Cytoplasmic dynein 1 heavy chain"/>
    <property type="match status" value="1"/>
</dbReference>
<dbReference type="Proteomes" id="UP000783686">
    <property type="component" value="Unassembled WGS sequence"/>
</dbReference>
<keyword evidence="18" id="KW-1185">Reference proteome</keyword>
<comment type="subunit">
    <text evidence="3">Consists of at least two heavy chains and a number of intermediate and light chains.</text>
</comment>
<evidence type="ECO:0000256" key="13">
    <source>
        <dbReference type="ARBA" id="ARBA00023212"/>
    </source>
</evidence>
<dbReference type="GO" id="GO:0045505">
    <property type="term" value="F:dynein intermediate chain binding"/>
    <property type="evidence" value="ECO:0007669"/>
    <property type="project" value="InterPro"/>
</dbReference>
<dbReference type="InterPro" id="IPR013602">
    <property type="entry name" value="Dynein_heavy_linker"/>
</dbReference>
<dbReference type="Pfam" id="PF18198">
    <property type="entry name" value="AAA_lid_11"/>
    <property type="match status" value="1"/>
</dbReference>
<organism evidence="17 18">
    <name type="scientific">Bursaphelenchus okinawaensis</name>
    <dbReference type="NCBI Taxonomy" id="465554"/>
    <lineage>
        <taxon>Eukaryota</taxon>
        <taxon>Metazoa</taxon>
        <taxon>Ecdysozoa</taxon>
        <taxon>Nematoda</taxon>
        <taxon>Chromadorea</taxon>
        <taxon>Rhabditida</taxon>
        <taxon>Tylenchina</taxon>
        <taxon>Tylenchomorpha</taxon>
        <taxon>Aphelenchoidea</taxon>
        <taxon>Aphelenchoididae</taxon>
        <taxon>Bursaphelenchus</taxon>
    </lineage>
</organism>
<dbReference type="Pfam" id="PF22597">
    <property type="entry name" value="DYN_lid"/>
    <property type="match status" value="1"/>
</dbReference>
<dbReference type="InterPro" id="IPR024317">
    <property type="entry name" value="Dynein_heavy_chain_D4_dom"/>
</dbReference>
<dbReference type="Pfam" id="PF12781">
    <property type="entry name" value="AAA_9"/>
    <property type="match status" value="1"/>
</dbReference>
<evidence type="ECO:0000256" key="3">
    <source>
        <dbReference type="ARBA" id="ARBA00011655"/>
    </source>
</evidence>
<dbReference type="InterPro" id="IPR013594">
    <property type="entry name" value="Dynein_heavy_tail"/>
</dbReference>
<feature type="coiled-coil region" evidence="15">
    <location>
        <begin position="3400"/>
        <end position="3483"/>
    </location>
</feature>
<dbReference type="SUPFAM" id="SSF52540">
    <property type="entry name" value="P-loop containing nucleoside triphosphate hydrolases"/>
    <property type="match status" value="4"/>
</dbReference>
<keyword evidence="9" id="KW-0067">ATP-binding</keyword>
<dbReference type="GO" id="GO:0008569">
    <property type="term" value="F:minus-end-directed microtubule motor activity"/>
    <property type="evidence" value="ECO:0007669"/>
    <property type="project" value="InterPro"/>
</dbReference>
<dbReference type="FunFam" id="1.20.140.100:FF:000002">
    <property type="entry name" value="Cytoplasmic dynein heavy chain 1"/>
    <property type="match status" value="1"/>
</dbReference>
<sequence length="4618" mass="527359">MAAETEDSQPLSENDENASPLVNFETLSEYVTCVVSVLLNEPNSELISEALDNAKTVLEKFIADSQVPILAIDKCVRRSDDGTEEVSVLYTALIEMHYRKDHVSTIIFVKKGQCVTTDSPIQDQVLLSSMDSADPYGSTCAQIGRVLAPYFKSINKDNRRNEREGDKLVPAVEKGLNEVEVALVHLKQNIEIPDVDLIVHPKVQAIVDAAKEAGRKPAVSDIGDDLNDANFLNTLQSGVTHWTMDILKVTKMDRNPESGTALQEVAFWLNLEGALKKIQAQRESDGVCLTIDILKHAKRFHATASFDENTHLKERMTTASDYNSFMRDLPLNDLMSANSFVDILKALTNIFAGLRKIRNTKYPNNRAFAFLQALSRDSTTQILKVLQAYRLLNIPQDEFESIYKKCFEVLSKWETEYEKVHQIMREQKKKDPESLKNLSAIKGTNLRHKVLEKRIENIKEFRRQHERLNNVIARVIRVSNAGGSSDGNDSIREINVAYDTVKGVDCLDLSVEGDMNWASATRYYHERIGKVEAALAQKFREQLESSRSAEEMFKVFSRFNPLFFSSKIKGEMKDYQNKLIERVKEDIQELHKAFDDQENIRNATEACVNNGMPDVSSRILWNKQILRQLDCCMKRVVDVLGSEWASHREGVELKKEDERFRQKLNTDILLEQWINLLQDKNISANTRMFLVDKQQKDGKQLLHLKVNFSTDLFELCKGVRTMKSMNSRAPFKLLNVAHHIINIYPFAISLIQSVRNYESTNAMVASQPGAEMLVANFKKDLHKLFIEIAGQVWDSYKTEALVNKVADSVVNYQEKVYELLGILSNIDKDVRQLDTCPYNAKEIGKILGSIQNNVDLLSYGSFSNQVFWMEKLDKQIEEKLAARVEDAVAHWVRYLKINPEDIEEQWEGEITPIKLSLRISSQCMNVNPSIEHAHVSLTNQLFQWHGVVTKQPRVVANRHQPTMKQKQENTTYKSCLLKMPNGKKILYEAYKVIHDVMGRVSSYVNEWVRYQVLWDLQADKINEKVENDLDKWIKVLVEIRDIRKKLDDTQAKGMCAFPIHVDVSEVQSKVLSKYEFWQKEIQQRFVSVLGDAMITFYNEISKIRPELESQSLDSVTSDAIALITTVQGLRKRIDVNDAIVNKFKLGEQIVVSQRHQLPHSWVYAEHVAGEWSALLELLNRKNTAIQSRVANLQQRIKEEDEIVEKHVVDVLNEWDKSKPTYGERKPRDALQVLGSFEERFLKVREDRENMVRAKNALDITDNLRIGNQVSKLDIAIEELNDLRSAWNALNPLYDQIEELKEKSWLIVQPRKIRQVIEELMISLKKLPSQFRSYESYEQTKRMLENYSRMNPMITELRSEALKDRHWEKLIRELRVNWNLNELTLGQVWEADLLRHETVVRQILLVAQGELALEVFLKQVKDFWQGYVVELVNYQNKTSLIRGWDDLFNKLKEHINSLTAMKLSPYYKEFEEDALSWEDRLNKINSLFDVWIDVQRRWVYLEGLFSGSADIATLLPMESSKFSGVSNEFLALMRKVSASPRILEVVHFQGVQRLLERLAEILAKIQKALGEYLERERSSFPRFYFVGDEDLLEIMGNSKDMMRIQKHLKKMFAGIMTVDFNEETRQILSLVSREGENVQLETPVDLNTHPRIDEWLRELENEMKRTLAKLLHRAVDAFSKFDVTALKAEDYMQWLDTYPAQVVSIAADIWWSTTIESVLSSGKKLDDVLGNVEGTLALLSESVLCDQPPIRRKKIENLITEFVHKRDVTRKLVKLGVSNNTDFHWLQVMRFYFDNKQINDPTKCCIIRIANAQFYYGFEYLGIQERLVQTPLTDRCFLTMTQALHSRYGGSPFGPAGTGKTESVKALGHQLGRFVLVFNCDETFDFQAVGRILVGLCQVGAWGCFDEFNRLEERMLSAVSQQIQTIQEAVRAGGQMSVNLVGKNLNVNSNMAIFITMNPGYSGRSNLPDNLKQLFRSLAMTQPDRNLIAEVMLFSQGFSTAEVLAKKIVPLFILCKEQLSNQSHYDFGLRALKYVLVSAGNIKREELQTAKGAQETDSQIAEQRILIQSVCDTLIPKLVSEDITLLSSLLQDVFPDVSYKPKENQALRGEIAKVCDKLFLSYSEVAGQNGHLWLEKVMQLYQITNLNHGLMLVGASGCGKTLAWKVLLKALENYEKVEGVAHVIDAKAMSKDSLYGVLDANTREWTDGLFTHIIRKIIDNIRGEADKRQWIIFDGDVDPEWVENLNSVLDDNKLLTLPNGERLSIPPNVRIIFEVSDLKYATLATVSRCGMIWFSEDVVTADMLFENYLARLKNLPLTADAKNSNDDLLATCTSTSEQKASGDMMQASMAGGAVSTTGLEASSASMSVSSVSLFTTSATTAPSSNSVQNQKALYIQNVCSLALSDHFNANGLIPLSLNFSMENVEHIMEVTKQRLLLAFFSMMNYSVRQIINYCELHQDFPLHDDQVQSYVNRAMLVNLVWSLSGDGKWRCRQKLSNFVRDSTTIMLPPNDQQPIIDYEVVIENGEVQWAQWARKVPKLEIDANRVASGDVVVPTMDTVRHELLLNTWLSERKPLVLCGPPGSGKTMTLLSALRSQPDMDVINVNFSSSTTPELLLKTFDHYCEYRRTPNGLVLAPVQIGRWLVIFCDEINLPTPDKYGTQRVISFLRQLVSQNGFYRPSDQQWISLERIQFVGACNPPTDPGRHPLSERFLRHVPVVYVDYPGRSSLVQIYGTFIRAVLRIFGHLFTYAEAITDAMVEVYLKSQERFTQDDQPHYVYSPRELSRWVRGISEAIAPLDTLELTDLIRLWAHEALRLFQDRLVYDEERKWTDELVDEVAGKYFGSVINITETLQRPLLYSCWLTRNYMPVTREELQKYVEARIRNFCEEELDVKLVLFDQMLDHILRIDRIYRQPQGHLLLIGVSGAGKTTLSRFVAWLNGLSVFQLKVHSKYTGADFDEDIRHVLRRAGCKGEKICFIMDESNMLDTGFLERLNTLLANGEVPGLFEGDEFTTLMNQVKENAQRQNLMLDSNDELYKFFTNQVIRNLHVVFTMNPSGDGLKERAATSPALFNRCVLNWFGDWDNSSLYQVGVQLTQTIDMTRPEYVPPMAMNRCCELVSEPIEYHHSVINAFVHIHNTVRKINETEGKKGHQVMALTPRHFLDFIQHYIRLFKEKREELEEEQRHLDIGLQKISETEEQVQELQTSLTSKSKDLEEKNHAANTKLQQMVENQNKAENEKILSERLRKELAADLVQIEKKKEEVGTDLAQVEPAVEEAKQAVKGIKKQQLSELRSMQSPPAVVKLALESICILLGEDPNIDWKGIRTAMVKDDFIPRILQFDSENVRPEILAAAQKYAKHPDFHFEKVNRASVACGPMVKWVKAQILYSDMLGKVEPLRNELIRLENDAKTKTQKCDELEKVITELEQSIASYKDEYAKLIAQAESIKSDLALVQEKVQRSIQLLKSLRAERDRWQNGCDNFSQQMDTLVGDAVVSAAFLSYAGYYDQQLRSVLFHRWITHLEAGEIKYRNEIARIEYLSTVDERLEWTNNGMPKDDLCMENSIMIKRFNRFPLIIDPSGQAIEFMQKQYGGKGSNFQTTSFLDPAFRKTLESALRFGTILLVKDVENYDPILNPVLNREIKHTAGRVLITIGDQDIDLSPAFKVFLVTRDSSVNFPPDVCSRVTFVNFTITRTSLETQCLHQVLRSERPDIDKKRNDLLKLQGEFAVRLRQLEKALLGALNESKGKILDDNSVITTLEKLKSEASEVSRKAAETDVVMAEVEKVSAQYSKLALSCSLIYLSLYHLHEVHFLYRYSLDFLLDIFTSVLSSPELKDAKEPAARLNIIINNLFQVSYRRVSQGMLHNDKSMFALLLLRIYLKCFKHENAYEAYFDHILLKADLFTTDASKKTLEQASAIQIPGVHEKHALSLLALSQLPDFKNIVDKCSSNKELEQFMNADKPELDVPVLWDDSTQDGIVVSFNELLVIHALRPDRLLASLHILISTVFGTDFMQQDKVMDLGSILETEVNCKTPVLLCSTTGHDASGQVEDLALNMNKQVTSIAIGSAEGFQQAEQALESSGKSGRWILLKNVHLAPTWLNQIEKRLQNLKPHPQFRILMTAEINPKLPATIIQASHVLVFEPASGLKANLLRSVSSIPAGRISKSPAERSRLYFLICWFHALVQERLRYQPLGWANSYEFSDSDLRVACDTLDFALDSIAQNRSNVSPEKLPWLALRTLLSQCIYGGKIDNKFDQTLLDCFLDKLFTPKLFDHDHVLINDIDGKASRLTVPEETNKDAVMVWMHNIKSAQMPNWIGLPNNAEKVLLTVRGQELLRNMLKMSDDELAYADGDDDKAAAPSWLAQLSELAQRWLSLLPKQVTKFKRTKENIKDPLFRFFEREVTTGSNLLQTVRHDLEDLVACARGEQKQDNRIRAVANALNKGAVPQLWTRYTVPLSVTAAEWIKDFEQRIVQLVKFSESTCLRDEPVWLGGLFSPEAYITATRQLIAQTNGWSLEQLNMHVSVGSNAPADRFTISGMEIVGAECKSGNSVSLIDDVQSSVGELHFSWKLESNKVETISLPVYLYSNRRNLLFTINLHPENFQKSLLYERGVCVFSNVTLS</sequence>
<dbReference type="InterPro" id="IPR041228">
    <property type="entry name" value="Dynein_C"/>
</dbReference>
<dbReference type="FunFam" id="3.10.490.20:FF:000004">
    <property type="entry name" value="Cytoplasmic dynein heavy chain 2"/>
    <property type="match status" value="1"/>
</dbReference>
<dbReference type="PANTHER" id="PTHR46532">
    <property type="entry name" value="MALE FERTILITY FACTOR KL5"/>
    <property type="match status" value="1"/>
</dbReference>
<evidence type="ECO:0000256" key="6">
    <source>
        <dbReference type="ARBA" id="ARBA00022701"/>
    </source>
</evidence>
<keyword evidence="13" id="KW-0206">Cytoskeleton</keyword>
<evidence type="ECO:0000256" key="14">
    <source>
        <dbReference type="ARBA" id="ARBA00033439"/>
    </source>
</evidence>
<dbReference type="Gene3D" id="1.10.8.720">
    <property type="entry name" value="Region D6 of dynein motor"/>
    <property type="match status" value="1"/>
</dbReference>
<evidence type="ECO:0000256" key="2">
    <source>
        <dbReference type="ARBA" id="ARBA00008887"/>
    </source>
</evidence>
<dbReference type="Proteomes" id="UP000614601">
    <property type="component" value="Unassembled WGS sequence"/>
</dbReference>
<dbReference type="OrthoDB" id="14187at2759"/>
<feature type="coiled-coil region" evidence="15">
    <location>
        <begin position="410"/>
        <end position="471"/>
    </location>
</feature>
<dbReference type="Pfam" id="PF08385">
    <property type="entry name" value="DHC_N1"/>
    <property type="match status" value="1"/>
</dbReference>
<feature type="domain" description="AAA+ ATPase" evidence="16">
    <location>
        <begin position="2570"/>
        <end position="2720"/>
    </location>
</feature>
<dbReference type="FunFam" id="1.20.58.1120:FF:000013">
    <property type="entry name" value="Dynein heavy chain-like protein"/>
    <property type="match status" value="1"/>
</dbReference>
<dbReference type="FunFam" id="1.10.8.720:FF:000003">
    <property type="entry name" value="Cytoplasmic dynein heavy chain 2"/>
    <property type="match status" value="1"/>
</dbReference>
<dbReference type="Gene3D" id="1.20.140.100">
    <property type="entry name" value="Dynein heavy chain, N-terminal domain 2"/>
    <property type="match status" value="1"/>
</dbReference>
<dbReference type="Pfam" id="PF08393">
    <property type="entry name" value="DHC_N2"/>
    <property type="match status" value="1"/>
</dbReference>
<dbReference type="GO" id="GO:0005524">
    <property type="term" value="F:ATP binding"/>
    <property type="evidence" value="ECO:0007669"/>
    <property type="project" value="UniProtKB-KW"/>
</dbReference>
<dbReference type="GO" id="GO:0005874">
    <property type="term" value="C:microtubule"/>
    <property type="evidence" value="ECO:0007669"/>
    <property type="project" value="UniProtKB-KW"/>
</dbReference>